<feature type="transmembrane region" description="Helical" evidence="5">
    <location>
        <begin position="164"/>
        <end position="186"/>
    </location>
</feature>
<accession>A0AAV1JJ86</accession>
<dbReference type="Proteomes" id="UP001497472">
    <property type="component" value="Unassembled WGS sequence"/>
</dbReference>
<feature type="transmembrane region" description="Helical" evidence="5">
    <location>
        <begin position="137"/>
        <end position="158"/>
    </location>
</feature>
<dbReference type="Pfam" id="PF00083">
    <property type="entry name" value="Sugar_tr"/>
    <property type="match status" value="1"/>
</dbReference>
<keyword evidence="3 5" id="KW-1133">Transmembrane helix</keyword>
<evidence type="ECO:0000259" key="6">
    <source>
        <dbReference type="PROSITE" id="PS50850"/>
    </source>
</evidence>
<dbReference type="PANTHER" id="PTHR48021">
    <property type="match status" value="1"/>
</dbReference>
<dbReference type="SUPFAM" id="SSF103473">
    <property type="entry name" value="MFS general substrate transporter"/>
    <property type="match status" value="1"/>
</dbReference>
<keyword evidence="2 5" id="KW-0812">Transmembrane</keyword>
<dbReference type="InterPro" id="IPR050549">
    <property type="entry name" value="MFS_Trehalose_Transporter"/>
</dbReference>
<dbReference type="GO" id="GO:0016020">
    <property type="term" value="C:membrane"/>
    <property type="evidence" value="ECO:0007669"/>
    <property type="project" value="UniProtKB-SubCell"/>
</dbReference>
<comment type="caution">
    <text evidence="7">The sequence shown here is derived from an EMBL/GenBank/DDBJ whole genome shotgun (WGS) entry which is preliminary data.</text>
</comment>
<feature type="transmembrane region" description="Helical" evidence="5">
    <location>
        <begin position="389"/>
        <end position="409"/>
    </location>
</feature>
<keyword evidence="8" id="KW-1185">Reference proteome</keyword>
<dbReference type="InterPro" id="IPR036259">
    <property type="entry name" value="MFS_trans_sf"/>
</dbReference>
<organism evidence="7 8">
    <name type="scientific">Leptosia nina</name>
    <dbReference type="NCBI Taxonomy" id="320188"/>
    <lineage>
        <taxon>Eukaryota</taxon>
        <taxon>Metazoa</taxon>
        <taxon>Ecdysozoa</taxon>
        <taxon>Arthropoda</taxon>
        <taxon>Hexapoda</taxon>
        <taxon>Insecta</taxon>
        <taxon>Pterygota</taxon>
        <taxon>Neoptera</taxon>
        <taxon>Endopterygota</taxon>
        <taxon>Lepidoptera</taxon>
        <taxon>Glossata</taxon>
        <taxon>Ditrysia</taxon>
        <taxon>Papilionoidea</taxon>
        <taxon>Pieridae</taxon>
        <taxon>Pierinae</taxon>
        <taxon>Leptosia</taxon>
    </lineage>
</organism>
<dbReference type="EMBL" id="CAVLEF010000011">
    <property type="protein sequence ID" value="CAK1549458.1"/>
    <property type="molecule type" value="Genomic_DNA"/>
</dbReference>
<feature type="transmembrane region" description="Helical" evidence="5">
    <location>
        <begin position="51"/>
        <end position="72"/>
    </location>
</feature>
<dbReference type="GO" id="GO:0022857">
    <property type="term" value="F:transmembrane transporter activity"/>
    <property type="evidence" value="ECO:0007669"/>
    <property type="project" value="InterPro"/>
</dbReference>
<evidence type="ECO:0000313" key="7">
    <source>
        <dbReference type="EMBL" id="CAK1549458.1"/>
    </source>
</evidence>
<feature type="transmembrane region" description="Helical" evidence="5">
    <location>
        <begin position="357"/>
        <end position="377"/>
    </location>
</feature>
<evidence type="ECO:0000256" key="1">
    <source>
        <dbReference type="ARBA" id="ARBA00004141"/>
    </source>
</evidence>
<evidence type="ECO:0000313" key="8">
    <source>
        <dbReference type="Proteomes" id="UP001497472"/>
    </source>
</evidence>
<feature type="transmembrane region" description="Helical" evidence="5">
    <location>
        <begin position="106"/>
        <end position="125"/>
    </location>
</feature>
<feature type="transmembrane region" description="Helical" evidence="5">
    <location>
        <begin position="81"/>
        <end position="100"/>
    </location>
</feature>
<protein>
    <recommendedName>
        <fullName evidence="6">Major facilitator superfamily (MFS) profile domain-containing protein</fullName>
    </recommendedName>
</protein>
<name>A0AAV1JJ86_9NEOP</name>
<dbReference type="Gene3D" id="1.20.1250.20">
    <property type="entry name" value="MFS general substrate transporter like domains"/>
    <property type="match status" value="1"/>
</dbReference>
<reference evidence="7 8" key="1">
    <citation type="submission" date="2023-11" db="EMBL/GenBank/DDBJ databases">
        <authorList>
            <person name="Okamura Y."/>
        </authorList>
    </citation>
    <scope>NUCLEOTIDE SEQUENCE [LARGE SCALE GENOMIC DNA]</scope>
</reference>
<gene>
    <name evidence="7" type="ORF">LNINA_LOCUS8751</name>
</gene>
<feature type="domain" description="Major facilitator superfamily (MFS) profile" evidence="6">
    <location>
        <begin position="1"/>
        <end position="447"/>
    </location>
</feature>
<dbReference type="AlphaFoldDB" id="A0AAV1JJ86"/>
<evidence type="ECO:0000256" key="4">
    <source>
        <dbReference type="ARBA" id="ARBA00023136"/>
    </source>
</evidence>
<dbReference type="InterPro" id="IPR020846">
    <property type="entry name" value="MFS_dom"/>
</dbReference>
<sequence>MIAGHLMQQTLVVAGIALSSVSDGFIFGQMSGMLDALHNGRSTITLTDDDLSWIASTINVTCFCGFVLVGVVTEIFGRKRCVTVATIPGLISWILTYLAQDKTTLLISRFLAGISYGGILFISYINIGEYMSPSIRFLSFNMLVCVGSLLGTMFGHTLSVLMDWRHVALVGLIPSFLSAIIPCFWVESPMWLAGKGRFEECEKAFRALRTPGEPAEKELKLLLAVEKEKKKQYAQQTGKTPILFKIIKNALKQRYFWKIFVLSLIINIYRVFAGRILFSTLAITILQDITGTSEILLFTLVTNGFAVLGAALSCLLLQRLKMRQLLFSSGLIANLCLIAFGLVLFLKPDKDDTFNWVKVLLLASYLVIVGAGPYPVLESALTEINPLELKTTLIFSMGIITGIIQFLVIKFTPAMFIIIGYYGVFFINASVIFLCLAYMWFYAPETKGRTLQEIELFFKNDNLETSNILQQEQMKELLGIARTQADDTIV</sequence>
<comment type="subcellular location">
    <subcellularLocation>
        <location evidence="1">Membrane</location>
        <topology evidence="1">Multi-pass membrane protein</topology>
    </subcellularLocation>
</comment>
<evidence type="ECO:0000256" key="3">
    <source>
        <dbReference type="ARBA" id="ARBA00022989"/>
    </source>
</evidence>
<dbReference type="PROSITE" id="PS50850">
    <property type="entry name" value="MFS"/>
    <property type="match status" value="1"/>
</dbReference>
<feature type="transmembrane region" description="Helical" evidence="5">
    <location>
        <begin position="255"/>
        <end position="283"/>
    </location>
</feature>
<evidence type="ECO:0000256" key="2">
    <source>
        <dbReference type="ARBA" id="ARBA00022692"/>
    </source>
</evidence>
<feature type="transmembrane region" description="Helical" evidence="5">
    <location>
        <begin position="415"/>
        <end position="441"/>
    </location>
</feature>
<feature type="transmembrane region" description="Helical" evidence="5">
    <location>
        <begin position="325"/>
        <end position="345"/>
    </location>
</feature>
<dbReference type="PANTHER" id="PTHR48021:SF1">
    <property type="entry name" value="GH07001P-RELATED"/>
    <property type="match status" value="1"/>
</dbReference>
<keyword evidence="4 5" id="KW-0472">Membrane</keyword>
<feature type="transmembrane region" description="Helical" evidence="5">
    <location>
        <begin position="12"/>
        <end position="31"/>
    </location>
</feature>
<feature type="transmembrane region" description="Helical" evidence="5">
    <location>
        <begin position="295"/>
        <end position="318"/>
    </location>
</feature>
<dbReference type="InterPro" id="IPR005828">
    <property type="entry name" value="MFS_sugar_transport-like"/>
</dbReference>
<proteinExistence type="predicted"/>
<evidence type="ECO:0000256" key="5">
    <source>
        <dbReference type="SAM" id="Phobius"/>
    </source>
</evidence>